<evidence type="ECO:0000256" key="3">
    <source>
        <dbReference type="ARBA" id="ARBA00022553"/>
    </source>
</evidence>
<evidence type="ECO:0000313" key="12">
    <source>
        <dbReference type="Proteomes" id="UP001234495"/>
    </source>
</evidence>
<accession>A0ABT9ZJ36</accession>
<organism evidence="11 12">
    <name type="scientific">Metabacillus malikii</name>
    <dbReference type="NCBI Taxonomy" id="1504265"/>
    <lineage>
        <taxon>Bacteria</taxon>
        <taxon>Bacillati</taxon>
        <taxon>Bacillota</taxon>
        <taxon>Bacilli</taxon>
        <taxon>Bacillales</taxon>
        <taxon>Bacillaceae</taxon>
        <taxon>Metabacillus</taxon>
    </lineage>
</organism>
<dbReference type="PANTHER" id="PTHR43547">
    <property type="entry name" value="TWO-COMPONENT HISTIDINE KINASE"/>
    <property type="match status" value="1"/>
</dbReference>
<dbReference type="CDD" id="cd00082">
    <property type="entry name" value="HisKA"/>
    <property type="match status" value="1"/>
</dbReference>
<dbReference type="PROSITE" id="PS50109">
    <property type="entry name" value="HIS_KIN"/>
    <property type="match status" value="1"/>
</dbReference>
<feature type="transmembrane region" description="Helical" evidence="9">
    <location>
        <begin position="21"/>
        <end position="44"/>
    </location>
</feature>
<feature type="transmembrane region" description="Helical" evidence="9">
    <location>
        <begin position="194"/>
        <end position="216"/>
    </location>
</feature>
<evidence type="ECO:0000256" key="4">
    <source>
        <dbReference type="ARBA" id="ARBA00022679"/>
    </source>
</evidence>
<dbReference type="Gene3D" id="1.10.287.130">
    <property type="match status" value="1"/>
</dbReference>
<keyword evidence="9" id="KW-1133">Transmembrane helix</keyword>
<name>A0ABT9ZJ36_9BACI</name>
<keyword evidence="7" id="KW-0067">ATP-binding</keyword>
<dbReference type="SUPFAM" id="SSF47384">
    <property type="entry name" value="Homodimeric domain of signal transducing histidine kinase"/>
    <property type="match status" value="1"/>
</dbReference>
<sequence>MISKLHPKRNKDLISTTQRRLTRIYSSLLILFLLLFVIIVYTVLHVTILKSTENELASLVATEADVIEEYLETNQRNNFRGIDAGDLVIAGVNQSFYYVLNEHGELLMGDETDKGLHSQLLKLLSGRINDGHNLFKETVHLNATLPNSRKHGEFHHHEPEQTITLMIASDTITYNGQFIGKLYIGKDVTFIYTLFNWVLVILVGLGIMFFGVAIFISHKMSKKAMIPITSAFTRQREFVADASHELRTPLAVLLSSIDAIDMTIESKKDDFTESLLLNMRSEVNRMTNLVSDLLALARSDSGTFDLNLETVDLKTLAENAFTSLRPLAKKKQLSMNLFTSSSLLVVADSNRLSQLIYILLDNAMKYTPNGGEVILQLSKVDSTICIVVQDSGIGIAKDELKQIFERFYRADKSRTRTVGGHGLGLSIAKSIVSSHKGSINVTSEIDRGSTFTVIIPVEIST</sequence>
<keyword evidence="4" id="KW-0808">Transferase</keyword>
<keyword evidence="9" id="KW-0472">Membrane</keyword>
<keyword evidence="12" id="KW-1185">Reference proteome</keyword>
<dbReference type="PRINTS" id="PR00344">
    <property type="entry name" value="BCTRLSENSOR"/>
</dbReference>
<protein>
    <recommendedName>
        <fullName evidence="2">histidine kinase</fullName>
        <ecNumber evidence="2">2.7.13.3</ecNumber>
    </recommendedName>
</protein>
<dbReference type="InterPro" id="IPR005467">
    <property type="entry name" value="His_kinase_dom"/>
</dbReference>
<dbReference type="PANTHER" id="PTHR43547:SF2">
    <property type="entry name" value="HYBRID SIGNAL TRANSDUCTION HISTIDINE KINASE C"/>
    <property type="match status" value="1"/>
</dbReference>
<dbReference type="Pfam" id="PF00512">
    <property type="entry name" value="HisKA"/>
    <property type="match status" value="1"/>
</dbReference>
<dbReference type="InterPro" id="IPR003661">
    <property type="entry name" value="HisK_dim/P_dom"/>
</dbReference>
<dbReference type="InterPro" id="IPR036097">
    <property type="entry name" value="HisK_dim/P_sf"/>
</dbReference>
<reference evidence="11 12" key="1">
    <citation type="submission" date="2023-07" db="EMBL/GenBank/DDBJ databases">
        <title>Genomic Encyclopedia of Type Strains, Phase IV (KMG-IV): sequencing the most valuable type-strain genomes for metagenomic binning, comparative biology and taxonomic classification.</title>
        <authorList>
            <person name="Goeker M."/>
        </authorList>
    </citation>
    <scope>NUCLEOTIDE SEQUENCE [LARGE SCALE GENOMIC DNA]</scope>
    <source>
        <strain evidence="11 12">DSM 29005</strain>
    </source>
</reference>
<keyword evidence="6 11" id="KW-0418">Kinase</keyword>
<proteinExistence type="predicted"/>
<dbReference type="GO" id="GO:0016301">
    <property type="term" value="F:kinase activity"/>
    <property type="evidence" value="ECO:0007669"/>
    <property type="project" value="UniProtKB-KW"/>
</dbReference>
<dbReference type="InterPro" id="IPR036890">
    <property type="entry name" value="HATPase_C_sf"/>
</dbReference>
<keyword evidence="9" id="KW-0812">Transmembrane</keyword>
<comment type="catalytic activity">
    <reaction evidence="1">
        <text>ATP + protein L-histidine = ADP + protein N-phospho-L-histidine.</text>
        <dbReference type="EC" id="2.7.13.3"/>
    </reaction>
</comment>
<dbReference type="Proteomes" id="UP001234495">
    <property type="component" value="Unassembled WGS sequence"/>
</dbReference>
<dbReference type="SMART" id="SM00387">
    <property type="entry name" value="HATPase_c"/>
    <property type="match status" value="1"/>
</dbReference>
<evidence type="ECO:0000256" key="6">
    <source>
        <dbReference type="ARBA" id="ARBA00022777"/>
    </source>
</evidence>
<comment type="caution">
    <text evidence="11">The sequence shown here is derived from an EMBL/GenBank/DDBJ whole genome shotgun (WGS) entry which is preliminary data.</text>
</comment>
<dbReference type="InterPro" id="IPR004358">
    <property type="entry name" value="Sig_transdc_His_kin-like_C"/>
</dbReference>
<dbReference type="EC" id="2.7.13.3" evidence="2"/>
<evidence type="ECO:0000313" key="11">
    <source>
        <dbReference type="EMBL" id="MDQ0231817.1"/>
    </source>
</evidence>
<keyword evidence="8" id="KW-0902">Two-component regulatory system</keyword>
<evidence type="ECO:0000256" key="5">
    <source>
        <dbReference type="ARBA" id="ARBA00022741"/>
    </source>
</evidence>
<evidence type="ECO:0000256" key="2">
    <source>
        <dbReference type="ARBA" id="ARBA00012438"/>
    </source>
</evidence>
<dbReference type="SMART" id="SM00388">
    <property type="entry name" value="HisKA"/>
    <property type="match status" value="1"/>
</dbReference>
<feature type="domain" description="Histidine kinase" evidence="10">
    <location>
        <begin position="241"/>
        <end position="459"/>
    </location>
</feature>
<evidence type="ECO:0000256" key="7">
    <source>
        <dbReference type="ARBA" id="ARBA00022840"/>
    </source>
</evidence>
<evidence type="ECO:0000256" key="1">
    <source>
        <dbReference type="ARBA" id="ARBA00000085"/>
    </source>
</evidence>
<evidence type="ECO:0000259" key="10">
    <source>
        <dbReference type="PROSITE" id="PS50109"/>
    </source>
</evidence>
<dbReference type="EMBL" id="JAUSUD010000015">
    <property type="protein sequence ID" value="MDQ0231817.1"/>
    <property type="molecule type" value="Genomic_DNA"/>
</dbReference>
<dbReference type="SUPFAM" id="SSF55874">
    <property type="entry name" value="ATPase domain of HSP90 chaperone/DNA topoisomerase II/histidine kinase"/>
    <property type="match status" value="1"/>
</dbReference>
<keyword evidence="3" id="KW-0597">Phosphoprotein</keyword>
<dbReference type="InterPro" id="IPR003594">
    <property type="entry name" value="HATPase_dom"/>
</dbReference>
<dbReference type="Gene3D" id="3.30.565.10">
    <property type="entry name" value="Histidine kinase-like ATPase, C-terminal domain"/>
    <property type="match status" value="1"/>
</dbReference>
<evidence type="ECO:0000256" key="9">
    <source>
        <dbReference type="SAM" id="Phobius"/>
    </source>
</evidence>
<evidence type="ECO:0000256" key="8">
    <source>
        <dbReference type="ARBA" id="ARBA00023012"/>
    </source>
</evidence>
<keyword evidence="5" id="KW-0547">Nucleotide-binding</keyword>
<gene>
    <name evidence="11" type="ORF">J2S19_003102</name>
</gene>
<dbReference type="Pfam" id="PF02518">
    <property type="entry name" value="HATPase_c"/>
    <property type="match status" value="1"/>
</dbReference>
<dbReference type="CDD" id="cd00075">
    <property type="entry name" value="HATPase"/>
    <property type="match status" value="1"/>
</dbReference>